<name>A0ABN7RS30_OIKDI</name>
<evidence type="ECO:0000313" key="2">
    <source>
        <dbReference type="Proteomes" id="UP001158576"/>
    </source>
</evidence>
<reference evidence="1 2" key="1">
    <citation type="submission" date="2021-04" db="EMBL/GenBank/DDBJ databases">
        <authorList>
            <person name="Bliznina A."/>
        </authorList>
    </citation>
    <scope>NUCLEOTIDE SEQUENCE [LARGE SCALE GENOMIC DNA]</scope>
</reference>
<evidence type="ECO:0000313" key="1">
    <source>
        <dbReference type="EMBL" id="CAG5080365.1"/>
    </source>
</evidence>
<proteinExistence type="predicted"/>
<protein>
    <submittedName>
        <fullName evidence="1">Oidioi.mRNA.OKI2018_I69.PAR.g9557.t1.cds</fullName>
    </submittedName>
</protein>
<dbReference type="Proteomes" id="UP001158576">
    <property type="component" value="Chromosome PAR"/>
</dbReference>
<gene>
    <name evidence="1" type="ORF">OKIOD_LOCUS1115</name>
</gene>
<accession>A0ABN7RS30</accession>
<keyword evidence="2" id="KW-1185">Reference proteome</keyword>
<organism evidence="1 2">
    <name type="scientific">Oikopleura dioica</name>
    <name type="common">Tunicate</name>
    <dbReference type="NCBI Taxonomy" id="34765"/>
    <lineage>
        <taxon>Eukaryota</taxon>
        <taxon>Metazoa</taxon>
        <taxon>Chordata</taxon>
        <taxon>Tunicata</taxon>
        <taxon>Appendicularia</taxon>
        <taxon>Copelata</taxon>
        <taxon>Oikopleuridae</taxon>
        <taxon>Oikopleura</taxon>
    </lineage>
</organism>
<dbReference type="EMBL" id="OU015568">
    <property type="protein sequence ID" value="CAG5080365.1"/>
    <property type="molecule type" value="Genomic_DNA"/>
</dbReference>
<sequence length="102" mass="11595">MTSLSQIDHALLGLQKFIKVSIKQNSRLKRSHFSKEPHIGGPKTVTNFGLRSPSLQSARKSQSDRSTIQWACQITSQHNEKSGKMHLFLLQNRFCINNIKCC</sequence>